<evidence type="ECO:0000256" key="1">
    <source>
        <dbReference type="ARBA" id="ARBA00001922"/>
    </source>
</evidence>
<evidence type="ECO:0000256" key="3">
    <source>
        <dbReference type="ARBA" id="ARBA00023002"/>
    </source>
</evidence>
<organism evidence="6">
    <name type="scientific">marine sediment metagenome</name>
    <dbReference type="NCBI Taxonomy" id="412755"/>
    <lineage>
        <taxon>unclassified sequences</taxon>
        <taxon>metagenomes</taxon>
        <taxon>ecological metagenomes</taxon>
    </lineage>
</organism>
<dbReference type="InterPro" id="IPR000788">
    <property type="entry name" value="RNR_lg_C"/>
</dbReference>
<comment type="cofactor">
    <cofactor evidence="1">
        <name>adenosylcob(III)alamin</name>
        <dbReference type="ChEBI" id="CHEBI:18408"/>
    </cofactor>
</comment>
<sequence length="185" mass="20428">REKGAFPRFNMNHYMQAPFINGLDDETQLMILKHGIRNSHLTSIAPTGTISLCADNISSGIEPVFAYSQKRIVRMPEGDIEMAVDDYGVRVFNCRGKRAQDVTVEEHLAVLACASKCVDSAVSKTCNVPSNTPWADFKNLYMEAWELGCKGLATYQVGGKRAGIIKSTDDDACRLDSETGRKECD</sequence>
<evidence type="ECO:0000256" key="4">
    <source>
        <dbReference type="ARBA" id="ARBA00023285"/>
    </source>
</evidence>
<gene>
    <name evidence="6" type="ORF">S01H1_50451</name>
</gene>
<dbReference type="SUPFAM" id="SSF51998">
    <property type="entry name" value="PFL-like glycyl radical enzymes"/>
    <property type="match status" value="1"/>
</dbReference>
<dbReference type="PANTHER" id="PTHR43371:SF1">
    <property type="entry name" value="RIBONUCLEOSIDE-DIPHOSPHATE REDUCTASE"/>
    <property type="match status" value="1"/>
</dbReference>
<dbReference type="InterPro" id="IPR050862">
    <property type="entry name" value="RdRp_reductase_class-2"/>
</dbReference>
<keyword evidence="4" id="KW-0170">Cobalt</keyword>
<evidence type="ECO:0000313" key="6">
    <source>
        <dbReference type="EMBL" id="GAG15565.1"/>
    </source>
</evidence>
<dbReference type="PANTHER" id="PTHR43371">
    <property type="entry name" value="VITAMIN B12-DEPENDENT RIBONUCLEOTIDE REDUCTASE"/>
    <property type="match status" value="1"/>
</dbReference>
<keyword evidence="3" id="KW-0560">Oxidoreductase</keyword>
<protein>
    <recommendedName>
        <fullName evidence="5">Ribonucleotide reductase large subunit C-terminal domain-containing protein</fullName>
    </recommendedName>
</protein>
<accession>X0VBB3</accession>
<dbReference type="GO" id="GO:0004748">
    <property type="term" value="F:ribonucleoside-diphosphate reductase activity, thioredoxin disulfide as acceptor"/>
    <property type="evidence" value="ECO:0007669"/>
    <property type="project" value="TreeGrafter"/>
</dbReference>
<evidence type="ECO:0000259" key="5">
    <source>
        <dbReference type="Pfam" id="PF02867"/>
    </source>
</evidence>
<feature type="domain" description="Ribonucleotide reductase large subunit C-terminal" evidence="5">
    <location>
        <begin position="97"/>
        <end position="155"/>
    </location>
</feature>
<feature type="domain" description="Ribonucleotide reductase large subunit C-terminal" evidence="5">
    <location>
        <begin position="3"/>
        <end position="75"/>
    </location>
</feature>
<name>X0VBB3_9ZZZZ</name>
<reference evidence="6" key="1">
    <citation type="journal article" date="2014" name="Front. Microbiol.">
        <title>High frequency of phylogenetically diverse reductive dehalogenase-homologous genes in deep subseafloor sedimentary metagenomes.</title>
        <authorList>
            <person name="Kawai M."/>
            <person name="Futagami T."/>
            <person name="Toyoda A."/>
            <person name="Takaki Y."/>
            <person name="Nishi S."/>
            <person name="Hori S."/>
            <person name="Arai W."/>
            <person name="Tsubouchi T."/>
            <person name="Morono Y."/>
            <person name="Uchiyama I."/>
            <person name="Ito T."/>
            <person name="Fujiyama A."/>
            <person name="Inagaki F."/>
            <person name="Takami H."/>
        </authorList>
    </citation>
    <scope>NUCLEOTIDE SEQUENCE</scope>
    <source>
        <strain evidence="6">Expedition CK06-06</strain>
    </source>
</reference>
<dbReference type="GO" id="GO:0031419">
    <property type="term" value="F:cobalamin binding"/>
    <property type="evidence" value="ECO:0007669"/>
    <property type="project" value="UniProtKB-KW"/>
</dbReference>
<dbReference type="Gene3D" id="3.20.70.20">
    <property type="match status" value="1"/>
</dbReference>
<dbReference type="Pfam" id="PF02867">
    <property type="entry name" value="Ribonuc_red_lgC"/>
    <property type="match status" value="2"/>
</dbReference>
<dbReference type="EMBL" id="BARS01032506">
    <property type="protein sequence ID" value="GAG15565.1"/>
    <property type="molecule type" value="Genomic_DNA"/>
</dbReference>
<evidence type="ECO:0000256" key="2">
    <source>
        <dbReference type="ARBA" id="ARBA00022628"/>
    </source>
</evidence>
<proteinExistence type="predicted"/>
<keyword evidence="2" id="KW-0846">Cobalamin</keyword>
<feature type="non-terminal residue" evidence="6">
    <location>
        <position position="1"/>
    </location>
</feature>
<comment type="caution">
    <text evidence="6">The sequence shown here is derived from an EMBL/GenBank/DDBJ whole genome shotgun (WGS) entry which is preliminary data.</text>
</comment>
<dbReference type="AlphaFoldDB" id="X0VBB3"/>